<sequence>MGCLTRVTNFANQAIQGAADTFVEFKGAMRDVLPKLSEKEQHECFGTFRTYHELLMTTQRFVTRTLIRVRRAHQTNELLQSIDLESITRLCGQIRGLLNRFRHIESIIDTKVKEERTVKSMRNVFLGFFALAGAVCLIATGVGVGIGFTVGVKGTIAIAGCVSLVGGAGAAIAQTVQKLSTFELVMKNLSDTEELLTNISQNYAKIEAMGDLLQEDDTSKKDFITLLENVQEQVDKGFSLLAKM</sequence>
<evidence type="ECO:0000313" key="2">
    <source>
        <dbReference type="EMBL" id="CAF1192414.1"/>
    </source>
</evidence>
<dbReference type="EMBL" id="CAJOBB010004079">
    <property type="protein sequence ID" value="CAF4073052.1"/>
    <property type="molecule type" value="Genomic_DNA"/>
</dbReference>
<dbReference type="Proteomes" id="UP000663868">
    <property type="component" value="Unassembled WGS sequence"/>
</dbReference>
<accession>A0A819T945</accession>
<keyword evidence="1" id="KW-0812">Transmembrane</keyword>
<name>A0A819T945_9BILA</name>
<evidence type="ECO:0000313" key="4">
    <source>
        <dbReference type="Proteomes" id="UP000663868"/>
    </source>
</evidence>
<comment type="caution">
    <text evidence="3">The sequence shown here is derived from an EMBL/GenBank/DDBJ whole genome shotgun (WGS) entry which is preliminary data.</text>
</comment>
<feature type="transmembrane region" description="Helical" evidence="1">
    <location>
        <begin position="156"/>
        <end position="176"/>
    </location>
</feature>
<keyword evidence="1" id="KW-1133">Transmembrane helix</keyword>
<keyword evidence="1" id="KW-0472">Membrane</keyword>
<organism evidence="3 4">
    <name type="scientific">Adineta steineri</name>
    <dbReference type="NCBI Taxonomy" id="433720"/>
    <lineage>
        <taxon>Eukaryota</taxon>
        <taxon>Metazoa</taxon>
        <taxon>Spiralia</taxon>
        <taxon>Gnathifera</taxon>
        <taxon>Rotifera</taxon>
        <taxon>Eurotatoria</taxon>
        <taxon>Bdelloidea</taxon>
        <taxon>Adinetida</taxon>
        <taxon>Adinetidae</taxon>
        <taxon>Adineta</taxon>
    </lineage>
</organism>
<reference evidence="3" key="1">
    <citation type="submission" date="2021-02" db="EMBL/GenBank/DDBJ databases">
        <authorList>
            <person name="Nowell W R."/>
        </authorList>
    </citation>
    <scope>NUCLEOTIDE SEQUENCE</scope>
</reference>
<dbReference type="Proteomes" id="UP000663860">
    <property type="component" value="Unassembled WGS sequence"/>
</dbReference>
<proteinExistence type="predicted"/>
<protein>
    <submittedName>
        <fullName evidence="3">Uncharacterized protein</fullName>
    </submittedName>
</protein>
<gene>
    <name evidence="2" type="ORF">IZO911_LOCUS28121</name>
    <name evidence="3" type="ORF">KXQ929_LOCUS32864</name>
</gene>
<evidence type="ECO:0000313" key="3">
    <source>
        <dbReference type="EMBL" id="CAF4073052.1"/>
    </source>
</evidence>
<dbReference type="AlphaFoldDB" id="A0A819T945"/>
<evidence type="ECO:0000256" key="1">
    <source>
        <dbReference type="SAM" id="Phobius"/>
    </source>
</evidence>
<dbReference type="EMBL" id="CAJNOE010000394">
    <property type="protein sequence ID" value="CAF1192414.1"/>
    <property type="molecule type" value="Genomic_DNA"/>
</dbReference>
<feature type="transmembrane region" description="Helical" evidence="1">
    <location>
        <begin position="124"/>
        <end position="150"/>
    </location>
</feature>